<dbReference type="OrthoDB" id="8538315at2"/>
<dbReference type="InterPro" id="IPR014756">
    <property type="entry name" value="Ig_E-set"/>
</dbReference>
<dbReference type="Pfam" id="PF08770">
    <property type="entry name" value="SoxZ"/>
    <property type="match status" value="1"/>
</dbReference>
<keyword evidence="1" id="KW-0732">Signal</keyword>
<feature type="domain" description="Ig-like SoxY" evidence="3">
    <location>
        <begin position="41"/>
        <end position="152"/>
    </location>
</feature>
<evidence type="ECO:0008006" key="6">
    <source>
        <dbReference type="Google" id="ProtNLM"/>
    </source>
</evidence>
<protein>
    <recommendedName>
        <fullName evidence="6">Sulfur oxidation protein SoxZ</fullName>
    </recommendedName>
</protein>
<feature type="signal peptide" evidence="1">
    <location>
        <begin position="1"/>
        <end position="31"/>
    </location>
</feature>
<evidence type="ECO:0000313" key="5">
    <source>
        <dbReference type="Proteomes" id="UP000031643"/>
    </source>
</evidence>
<dbReference type="InterPro" id="IPR038162">
    <property type="entry name" value="SoxY_sf"/>
</dbReference>
<keyword evidence="5" id="KW-1185">Reference proteome</keyword>
<feature type="chain" id="PRO_5002055586" description="Sulfur oxidation protein SoxZ" evidence="1">
    <location>
        <begin position="32"/>
        <end position="275"/>
    </location>
</feature>
<dbReference type="STRING" id="1384459.GL4_0544"/>
<reference evidence="4 5" key="1">
    <citation type="submission" date="2014-09" db="EMBL/GenBank/DDBJ databases">
        <title>Genome sequencing of Methyloceanibacter caenitepidi Gela4.</title>
        <authorList>
            <person name="Takeuchi M."/>
            <person name="Susumu S."/>
            <person name="Kamagata Y."/>
            <person name="Oshima K."/>
            <person name="Hattori M."/>
            <person name="Iwasaki W."/>
        </authorList>
    </citation>
    <scope>NUCLEOTIDE SEQUENCE [LARGE SCALE GENOMIC DNA]</scope>
    <source>
        <strain evidence="4 5">Gela4</strain>
    </source>
</reference>
<dbReference type="InterPro" id="IPR013783">
    <property type="entry name" value="Ig-like_fold"/>
</dbReference>
<dbReference type="EMBL" id="AP014648">
    <property type="protein sequence ID" value="BAQ16009.1"/>
    <property type="molecule type" value="Genomic_DNA"/>
</dbReference>
<organism evidence="4 5">
    <name type="scientific">Methyloceanibacter caenitepidi</name>
    <dbReference type="NCBI Taxonomy" id="1384459"/>
    <lineage>
        <taxon>Bacteria</taxon>
        <taxon>Pseudomonadati</taxon>
        <taxon>Pseudomonadota</taxon>
        <taxon>Alphaproteobacteria</taxon>
        <taxon>Hyphomicrobiales</taxon>
        <taxon>Hyphomicrobiaceae</taxon>
        <taxon>Methyloceanibacter</taxon>
    </lineage>
</organism>
<evidence type="ECO:0000256" key="1">
    <source>
        <dbReference type="SAM" id="SignalP"/>
    </source>
</evidence>
<dbReference type="HOGENOM" id="CLU_088210_0_0_5"/>
<dbReference type="SUPFAM" id="SSF81296">
    <property type="entry name" value="E set domains"/>
    <property type="match status" value="1"/>
</dbReference>
<dbReference type="NCBIfam" id="TIGR04557">
    <property type="entry name" value="fuse_rel_SoxYZ"/>
    <property type="match status" value="1"/>
</dbReference>
<dbReference type="Gene3D" id="2.60.40.10">
    <property type="entry name" value="Immunoglobulins"/>
    <property type="match status" value="1"/>
</dbReference>
<feature type="domain" description="Sulphur oxidation protein SoxZ" evidence="2">
    <location>
        <begin position="188"/>
        <end position="268"/>
    </location>
</feature>
<gene>
    <name evidence="4" type="ORF">GL4_0544</name>
</gene>
<dbReference type="Pfam" id="PF13501">
    <property type="entry name" value="SoxY"/>
    <property type="match status" value="1"/>
</dbReference>
<dbReference type="RefSeq" id="WP_045364238.1">
    <property type="nucleotide sequence ID" value="NZ_AP014648.1"/>
</dbReference>
<dbReference type="Gene3D" id="2.60.40.2470">
    <property type="entry name" value="SoxY domain"/>
    <property type="match status" value="1"/>
</dbReference>
<sequence length="275" mass="29387">MTHAFNTLSRTICGVVLAASIGASATAPAYAEEDIWPILREQAFGDRQIAEEDGAVVLETPQKIEDAAIVPITVRIPPHVKDKVKSLSIFIDKNPDPKVATLTFGPAAGTGGERSFATRVRVDNFSHARAVLELEDGSLHMATKFLSAAGGCAAMQAKDPDADTAGMGKTIVRTFPPALSSNPIWGGQVMIKHPNHNGMQLDINTAKFIPARYVKEVTVERDGELVFKLDGTFSISTNPNFRFTFAKGDNNELDVSVVDTDGETFSGTSKPQGGS</sequence>
<dbReference type="AlphaFoldDB" id="A0A0A8K1Y4"/>
<dbReference type="InterPro" id="IPR032711">
    <property type="entry name" value="SoxY"/>
</dbReference>
<proteinExistence type="predicted"/>
<name>A0A0A8K1Y4_9HYPH</name>
<dbReference type="InterPro" id="IPR030831">
    <property type="entry name" value="Fuse-rel_SoxYZ"/>
</dbReference>
<evidence type="ECO:0000259" key="2">
    <source>
        <dbReference type="Pfam" id="PF08770"/>
    </source>
</evidence>
<evidence type="ECO:0000313" key="4">
    <source>
        <dbReference type="EMBL" id="BAQ16009.1"/>
    </source>
</evidence>
<dbReference type="InterPro" id="IPR014880">
    <property type="entry name" value="SoxZ_dom"/>
</dbReference>
<dbReference type="Proteomes" id="UP000031643">
    <property type="component" value="Chromosome"/>
</dbReference>
<accession>A0A0A8K1Y4</accession>
<evidence type="ECO:0000259" key="3">
    <source>
        <dbReference type="Pfam" id="PF13501"/>
    </source>
</evidence>
<dbReference type="KEGG" id="mcg:GL4_0544"/>